<reference evidence="8 9" key="1">
    <citation type="submission" date="2019-01" db="EMBL/GenBank/DDBJ databases">
        <title>High-quality-draft genome sequences of five non-tuberculosis mycobacteriaceae isolated from a nosocomial environment.</title>
        <authorList>
            <person name="Tiago I."/>
            <person name="Alarico S."/>
            <person name="Pereira S.G."/>
            <person name="Coelho C."/>
            <person name="Maranha A."/>
            <person name="Empadinhas N."/>
        </authorList>
    </citation>
    <scope>NUCLEOTIDE SEQUENCE [LARGE SCALE GENOMIC DNA]</scope>
    <source>
        <strain evidence="8 9">24AIII</strain>
    </source>
</reference>
<sequence length="241" mass="25021">MQDMQTRKRSAMLVSLLSTVMAGVLLVSGCSKSEAPSAPLPDAAALLKQSADTTRGQQSVHLVLTVNGKIAKLTVTKLTGDMTLTPAVAGQGKANLSVGGMGVQDAPFVVYDNHLYASLSSGGPLSDFGPADAIYDISAILRPETGLANILDNFTDAKAVGREDINGVKTVKVTGTVSAEAVNKIAPQLKVTSALPGTAWIEEGGNHQLAQAQLETSPGNNLQMTLTDWGKPVTVNKPDVQ</sequence>
<dbReference type="SUPFAM" id="SSF89392">
    <property type="entry name" value="Prokaryotic lipoproteins and lipoprotein localization factors"/>
    <property type="match status" value="1"/>
</dbReference>
<evidence type="ECO:0000256" key="7">
    <source>
        <dbReference type="ARBA" id="ARBA00023288"/>
    </source>
</evidence>
<evidence type="ECO:0000256" key="1">
    <source>
        <dbReference type="ARBA" id="ARBA00004196"/>
    </source>
</evidence>
<evidence type="ECO:0000256" key="6">
    <source>
        <dbReference type="ARBA" id="ARBA00023139"/>
    </source>
</evidence>
<dbReference type="PROSITE" id="PS51257">
    <property type="entry name" value="PROKAR_LIPOPROTEIN"/>
    <property type="match status" value="1"/>
</dbReference>
<dbReference type="EMBL" id="SDLO01000008">
    <property type="protein sequence ID" value="TDK89443.1"/>
    <property type="molecule type" value="Genomic_DNA"/>
</dbReference>
<keyword evidence="3" id="KW-1003">Cell membrane</keyword>
<gene>
    <name evidence="8" type="ORF">EUA03_11590</name>
</gene>
<keyword evidence="7 8" id="KW-0449">Lipoprotein</keyword>
<dbReference type="Pfam" id="PF07161">
    <property type="entry name" value="LppX_LprAFG"/>
    <property type="match status" value="1"/>
</dbReference>
<comment type="subcellular location">
    <subcellularLocation>
        <location evidence="1">Cell envelope</location>
    </subcellularLocation>
</comment>
<protein>
    <submittedName>
        <fullName evidence="8">LppX_LprAFG lipoprotein</fullName>
    </submittedName>
</protein>
<dbReference type="InterPro" id="IPR029046">
    <property type="entry name" value="LolA/LolB/LppX"/>
</dbReference>
<keyword evidence="4" id="KW-0732">Signal</keyword>
<accession>A0A4R5WGI6</accession>
<dbReference type="Gene3D" id="2.50.20.20">
    <property type="match status" value="1"/>
</dbReference>
<dbReference type="Proteomes" id="UP000294929">
    <property type="component" value="Unassembled WGS sequence"/>
</dbReference>
<evidence type="ECO:0000256" key="5">
    <source>
        <dbReference type="ARBA" id="ARBA00023136"/>
    </source>
</evidence>
<name>A0A4R5WGI6_MYCMU</name>
<evidence type="ECO:0000256" key="2">
    <source>
        <dbReference type="ARBA" id="ARBA00009194"/>
    </source>
</evidence>
<dbReference type="InterPro" id="IPR009830">
    <property type="entry name" value="LppX/LprAFG"/>
</dbReference>
<dbReference type="GO" id="GO:0030313">
    <property type="term" value="C:cell envelope"/>
    <property type="evidence" value="ECO:0007669"/>
    <property type="project" value="UniProtKB-SubCell"/>
</dbReference>
<dbReference type="OrthoDB" id="4763237at2"/>
<evidence type="ECO:0000256" key="3">
    <source>
        <dbReference type="ARBA" id="ARBA00022475"/>
    </source>
</evidence>
<organism evidence="8 9">
    <name type="scientific">Mycolicibacterium mucogenicum</name>
    <name type="common">Mycobacterium mucogenicum</name>
    <dbReference type="NCBI Taxonomy" id="56689"/>
    <lineage>
        <taxon>Bacteria</taxon>
        <taxon>Bacillati</taxon>
        <taxon>Actinomycetota</taxon>
        <taxon>Actinomycetes</taxon>
        <taxon>Mycobacteriales</taxon>
        <taxon>Mycobacteriaceae</taxon>
        <taxon>Mycolicibacterium</taxon>
    </lineage>
</organism>
<proteinExistence type="inferred from homology"/>
<keyword evidence="5" id="KW-0472">Membrane</keyword>
<evidence type="ECO:0000313" key="8">
    <source>
        <dbReference type="EMBL" id="TDK89443.1"/>
    </source>
</evidence>
<evidence type="ECO:0000313" key="9">
    <source>
        <dbReference type="Proteomes" id="UP000294929"/>
    </source>
</evidence>
<dbReference type="CDD" id="cd16334">
    <property type="entry name" value="LppX-like"/>
    <property type="match status" value="1"/>
</dbReference>
<comment type="caution">
    <text evidence="8">The sequence shown here is derived from an EMBL/GenBank/DDBJ whole genome shotgun (WGS) entry which is preliminary data.</text>
</comment>
<keyword evidence="6" id="KW-0564">Palmitate</keyword>
<dbReference type="AlphaFoldDB" id="A0A4R5WGI6"/>
<evidence type="ECO:0000256" key="4">
    <source>
        <dbReference type="ARBA" id="ARBA00022729"/>
    </source>
</evidence>
<comment type="similarity">
    <text evidence="2">Belongs to the LppX/LprAFG lipoprotein family.</text>
</comment>